<evidence type="ECO:0000256" key="3">
    <source>
        <dbReference type="ARBA" id="ARBA00023157"/>
    </source>
</evidence>
<dbReference type="GO" id="GO:0004252">
    <property type="term" value="F:serine-type endopeptidase activity"/>
    <property type="evidence" value="ECO:0007669"/>
    <property type="project" value="InterPro"/>
</dbReference>
<dbReference type="Proteomes" id="UP000198287">
    <property type="component" value="Unassembled WGS sequence"/>
</dbReference>
<dbReference type="PROSITE" id="PS00134">
    <property type="entry name" value="TRYPSIN_HIS"/>
    <property type="match status" value="1"/>
</dbReference>
<dbReference type="OrthoDB" id="5949700at2759"/>
<dbReference type="GO" id="GO:0005576">
    <property type="term" value="C:extracellular region"/>
    <property type="evidence" value="ECO:0007669"/>
    <property type="project" value="UniProtKB-SubCell"/>
</dbReference>
<evidence type="ECO:0000313" key="8">
    <source>
        <dbReference type="EMBL" id="OXA61986.1"/>
    </source>
</evidence>
<feature type="domain" description="Peptidase S1" evidence="7">
    <location>
        <begin position="415"/>
        <end position="664"/>
    </location>
</feature>
<dbReference type="PANTHER" id="PTHR24258:SF143">
    <property type="match status" value="1"/>
</dbReference>
<evidence type="ECO:0000256" key="2">
    <source>
        <dbReference type="ARBA" id="ARBA00022525"/>
    </source>
</evidence>
<dbReference type="InterPro" id="IPR009003">
    <property type="entry name" value="Peptidase_S1_PA"/>
</dbReference>
<keyword evidence="3" id="KW-1015">Disulfide bond</keyword>
<feature type="compositionally biased region" description="Low complexity" evidence="6">
    <location>
        <begin position="351"/>
        <end position="363"/>
    </location>
</feature>
<dbReference type="InterPro" id="IPR001254">
    <property type="entry name" value="Trypsin_dom"/>
</dbReference>
<dbReference type="PRINTS" id="PR00722">
    <property type="entry name" value="CHYMOTRYPSIN"/>
</dbReference>
<dbReference type="AlphaFoldDB" id="A0A226EZ98"/>
<dbReference type="STRING" id="158441.A0A226EZ98"/>
<evidence type="ECO:0000256" key="1">
    <source>
        <dbReference type="ARBA" id="ARBA00004613"/>
    </source>
</evidence>
<keyword evidence="9" id="KW-1185">Reference proteome</keyword>
<evidence type="ECO:0000259" key="7">
    <source>
        <dbReference type="PROSITE" id="PS50240"/>
    </source>
</evidence>
<dbReference type="InterPro" id="IPR018114">
    <property type="entry name" value="TRYPSIN_HIS"/>
</dbReference>
<protein>
    <recommendedName>
        <fullName evidence="4">Phenoloxidase-activating factor 2</fullName>
    </recommendedName>
    <alternativeName>
        <fullName evidence="5">Prophenoloxidase-activating factor II</fullName>
    </alternativeName>
</protein>
<dbReference type="EMBL" id="LNIX01000001">
    <property type="protein sequence ID" value="OXA61986.1"/>
    <property type="molecule type" value="Genomic_DNA"/>
</dbReference>
<dbReference type="FunFam" id="2.40.10.10:FF:000038">
    <property type="entry name" value="Serine protease"/>
    <property type="match status" value="1"/>
</dbReference>
<dbReference type="Pfam" id="PF00089">
    <property type="entry name" value="Trypsin"/>
    <property type="match status" value="1"/>
</dbReference>
<keyword evidence="2" id="KW-0964">Secreted</keyword>
<dbReference type="PROSITE" id="PS50240">
    <property type="entry name" value="TRYPSIN_DOM"/>
    <property type="match status" value="1"/>
</dbReference>
<dbReference type="OMA" id="NHYDCEQ"/>
<dbReference type="CDD" id="cd00190">
    <property type="entry name" value="Tryp_SPc"/>
    <property type="match status" value="1"/>
</dbReference>
<evidence type="ECO:0000256" key="4">
    <source>
        <dbReference type="ARBA" id="ARBA00068096"/>
    </source>
</evidence>
<evidence type="ECO:0000313" key="9">
    <source>
        <dbReference type="Proteomes" id="UP000198287"/>
    </source>
</evidence>
<accession>A0A226EZ98</accession>
<dbReference type="SUPFAM" id="SSF50494">
    <property type="entry name" value="Trypsin-like serine proteases"/>
    <property type="match status" value="1"/>
</dbReference>
<dbReference type="Gene3D" id="2.40.10.10">
    <property type="entry name" value="Trypsin-like serine proteases"/>
    <property type="match status" value="1"/>
</dbReference>
<evidence type="ECO:0000256" key="5">
    <source>
        <dbReference type="ARBA" id="ARBA00076468"/>
    </source>
</evidence>
<dbReference type="SMART" id="SM00020">
    <property type="entry name" value="Tryp_SPc"/>
    <property type="match status" value="1"/>
</dbReference>
<dbReference type="GO" id="GO:0006508">
    <property type="term" value="P:proteolysis"/>
    <property type="evidence" value="ECO:0007669"/>
    <property type="project" value="InterPro"/>
</dbReference>
<reference evidence="8 9" key="1">
    <citation type="submission" date="2015-12" db="EMBL/GenBank/DDBJ databases">
        <title>The genome of Folsomia candida.</title>
        <authorList>
            <person name="Faddeeva A."/>
            <person name="Derks M.F."/>
            <person name="Anvar Y."/>
            <person name="Smit S."/>
            <person name="Van Straalen N."/>
            <person name="Roelofs D."/>
        </authorList>
    </citation>
    <scope>NUCLEOTIDE SEQUENCE [LARGE SCALE GENOMIC DNA]</scope>
    <source>
        <strain evidence="8 9">VU population</strain>
        <tissue evidence="8">Whole body</tissue>
    </source>
</reference>
<sequence length="664" mass="70884">MAREHLTVVRAMVTVLLLGVYYCDTVTGGSMRFPESASEETSEAGKVIDEILSASRAGRNLRLSVGGKDLVEPLALGSDPEFKELSAGPGKETEARSYVASKLCSLGLAKCGEERHGGGSGGQYGLTNIRDVTLVQPVALRPVGEPIAAIPLEKQPFAPTTLHGKYMNSGFGNYGSENQNFPNYNSQQGGIISSSHQDCTCVSINQCNSYDIINNQVASGTGNLGVISGIGQPHFGNVGAGIDPRSKKSSIESNATVVEAAVEPLSRSVRSETVGADEGTVTTNLTSSEHIATREKREAANFNSDPRIVNGAYRSRCYDDHLVCCRNPIKSPSSSYPIGGGSSYPSGGSGSSYPIGGSSNYPSHGGSSYPNTDYNRPQQSYPQKPVTNEYYPATGSSGNNGICGKRNSNGINGRVVTGNYGGNSAEFGEYPWQAALLKKDGSNSVFVCGASIVDNKHLLTAAHCIKSHRPEDLRVRLGEWDVNSENEFYPHIEFDVAAIAIHPEYYAGNLINDLAIIKLAGYVDFGRYPHISPICLPPRGHDFTGSRCFATGWGKDAFGQGGKFQRILQEVDVPVVNHYDCEQRLRRTRLGPDFSLHKGFLCAGGEPEKDACKGDGGGPLSCEVGGTWHLGGVVSWGVGCGSYGTPGVYVKTTSYLDWIRQTIQ</sequence>
<organism evidence="8 9">
    <name type="scientific">Folsomia candida</name>
    <name type="common">Springtail</name>
    <dbReference type="NCBI Taxonomy" id="158441"/>
    <lineage>
        <taxon>Eukaryota</taxon>
        <taxon>Metazoa</taxon>
        <taxon>Ecdysozoa</taxon>
        <taxon>Arthropoda</taxon>
        <taxon>Hexapoda</taxon>
        <taxon>Collembola</taxon>
        <taxon>Entomobryomorpha</taxon>
        <taxon>Isotomoidea</taxon>
        <taxon>Isotomidae</taxon>
        <taxon>Proisotominae</taxon>
        <taxon>Folsomia</taxon>
    </lineage>
</organism>
<dbReference type="InterPro" id="IPR001314">
    <property type="entry name" value="Peptidase_S1A"/>
</dbReference>
<evidence type="ECO:0000256" key="6">
    <source>
        <dbReference type="SAM" id="MobiDB-lite"/>
    </source>
</evidence>
<comment type="subcellular location">
    <subcellularLocation>
        <location evidence="1">Secreted</location>
    </subcellularLocation>
</comment>
<feature type="region of interest" description="Disordered" evidence="6">
    <location>
        <begin position="333"/>
        <end position="392"/>
    </location>
</feature>
<proteinExistence type="predicted"/>
<dbReference type="PANTHER" id="PTHR24258">
    <property type="entry name" value="SERINE PROTEASE-RELATED"/>
    <property type="match status" value="1"/>
</dbReference>
<dbReference type="InterPro" id="IPR043504">
    <property type="entry name" value="Peptidase_S1_PA_chymotrypsin"/>
</dbReference>
<feature type="compositionally biased region" description="Gly residues" evidence="6">
    <location>
        <begin position="338"/>
        <end position="350"/>
    </location>
</feature>
<comment type="caution">
    <text evidence="8">The sequence shown here is derived from an EMBL/GenBank/DDBJ whole genome shotgun (WGS) entry which is preliminary data.</text>
</comment>
<name>A0A226EZ98_FOLCA</name>
<gene>
    <name evidence="8" type="ORF">Fcan01_03368</name>
</gene>
<feature type="compositionally biased region" description="Polar residues" evidence="6">
    <location>
        <begin position="365"/>
        <end position="386"/>
    </location>
</feature>